<dbReference type="AlphaFoldDB" id="A0A9E8NCY3"/>
<dbReference type="SUPFAM" id="SSF51182">
    <property type="entry name" value="RmlC-like cupins"/>
    <property type="match status" value="1"/>
</dbReference>
<accession>A0A9E8NCY3</accession>
<gene>
    <name evidence="1" type="ORF">ON006_03435</name>
</gene>
<organism evidence="1 2">
    <name type="scientific">Dyadobacter pollutisoli</name>
    <dbReference type="NCBI Taxonomy" id="2910158"/>
    <lineage>
        <taxon>Bacteria</taxon>
        <taxon>Pseudomonadati</taxon>
        <taxon>Bacteroidota</taxon>
        <taxon>Cytophagia</taxon>
        <taxon>Cytophagales</taxon>
        <taxon>Spirosomataceae</taxon>
        <taxon>Dyadobacter</taxon>
    </lineage>
</organism>
<keyword evidence="2" id="KW-1185">Reference proteome</keyword>
<evidence type="ECO:0000313" key="2">
    <source>
        <dbReference type="Proteomes" id="UP001164653"/>
    </source>
</evidence>
<protein>
    <submittedName>
        <fullName evidence="1">Cupin</fullName>
    </submittedName>
</protein>
<dbReference type="EMBL" id="CP112998">
    <property type="protein sequence ID" value="WAC13018.1"/>
    <property type="molecule type" value="Genomic_DNA"/>
</dbReference>
<dbReference type="CDD" id="cd02219">
    <property type="entry name" value="cupin_YjlB-like"/>
    <property type="match status" value="1"/>
</dbReference>
<dbReference type="PANTHER" id="PTHR36448:SF2">
    <property type="entry name" value="CUPIN TYPE-1 DOMAIN-CONTAINING PROTEIN"/>
    <property type="match status" value="1"/>
</dbReference>
<dbReference type="Proteomes" id="UP001164653">
    <property type="component" value="Chromosome"/>
</dbReference>
<reference evidence="1" key="1">
    <citation type="submission" date="2022-11" db="EMBL/GenBank/DDBJ databases">
        <title>Dyadobacter pollutisoli sp. nov., isolated from plastic dumped soil.</title>
        <authorList>
            <person name="Kim J.M."/>
            <person name="Kim K.R."/>
            <person name="Lee J.K."/>
            <person name="Hao L."/>
            <person name="Jeon C.O."/>
        </authorList>
    </citation>
    <scope>NUCLEOTIDE SEQUENCE</scope>
    <source>
        <strain evidence="1">U1</strain>
    </source>
</reference>
<proteinExistence type="predicted"/>
<dbReference type="InterPro" id="IPR047121">
    <property type="entry name" value="YjiB-like"/>
</dbReference>
<dbReference type="Gene3D" id="2.60.120.10">
    <property type="entry name" value="Jelly Rolls"/>
    <property type="match status" value="1"/>
</dbReference>
<name>A0A9E8NCY3_9BACT</name>
<dbReference type="InterPro" id="IPR011051">
    <property type="entry name" value="RmlC_Cupin_sf"/>
</dbReference>
<evidence type="ECO:0000313" key="1">
    <source>
        <dbReference type="EMBL" id="WAC13018.1"/>
    </source>
</evidence>
<dbReference type="RefSeq" id="WP_244823910.1">
    <property type="nucleotide sequence ID" value="NZ_CP112998.1"/>
</dbReference>
<sequence>MIRSMKFEIEKYQFGDDGVIPNSELPVLVYRQVCTAEDKSDWFEATFIANRWTNNWRDTILSYHHFHSTTHEVLGVGQGAVRLQIGGSSGVTLTVVAGDMIVLPAGVGHCSLPGQGDYEIVGGYPDGASWDLLTGTEAERRAALPRIKGVPIPVTDPIEGIEGVLIKYWT</sequence>
<dbReference type="InterPro" id="IPR014710">
    <property type="entry name" value="RmlC-like_jellyroll"/>
</dbReference>
<dbReference type="KEGG" id="dpf:ON006_03435"/>
<dbReference type="InterPro" id="IPR014500">
    <property type="entry name" value="UCP019307_cupin"/>
</dbReference>
<dbReference type="PANTHER" id="PTHR36448">
    <property type="entry name" value="BLR7373 PROTEIN"/>
    <property type="match status" value="1"/>
</dbReference>
<dbReference type="PIRSF" id="PIRSF019307">
    <property type="entry name" value="UCP019307"/>
    <property type="match status" value="1"/>
</dbReference>